<dbReference type="InterPro" id="IPR009051">
    <property type="entry name" value="Helical_ferredxn"/>
</dbReference>
<name>A0ABQ0C802_9PROT</name>
<comment type="caution">
    <text evidence="9">The sequence shown here is derived from an EMBL/GenBank/DDBJ whole genome shotgun (WGS) entry which is preliminary data.</text>
</comment>
<dbReference type="SUPFAM" id="SSF46548">
    <property type="entry name" value="alpha-helical ferredoxin"/>
    <property type="match status" value="1"/>
</dbReference>
<dbReference type="EMBL" id="BAAFGK010000004">
    <property type="protein sequence ID" value="GAB0057011.1"/>
    <property type="molecule type" value="Genomic_DNA"/>
</dbReference>
<feature type="region of interest" description="Disordered" evidence="7">
    <location>
        <begin position="420"/>
        <end position="452"/>
    </location>
</feature>
<dbReference type="InterPro" id="IPR017900">
    <property type="entry name" value="4Fe4S_Fe_S_CS"/>
</dbReference>
<dbReference type="PROSITE" id="PS51257">
    <property type="entry name" value="PROKAR_LIPOPROTEIN"/>
    <property type="match status" value="1"/>
</dbReference>
<dbReference type="InterPro" id="IPR017896">
    <property type="entry name" value="4Fe4S_Fe-S-bd"/>
</dbReference>
<evidence type="ECO:0000256" key="4">
    <source>
        <dbReference type="ARBA" id="ARBA00022982"/>
    </source>
</evidence>
<dbReference type="Gene3D" id="1.10.1060.10">
    <property type="entry name" value="Alpha-helical ferredoxin"/>
    <property type="match status" value="1"/>
</dbReference>
<keyword evidence="2" id="KW-0004">4Fe-4S</keyword>
<dbReference type="PROSITE" id="PS51379">
    <property type="entry name" value="4FE4S_FER_2"/>
    <property type="match status" value="1"/>
</dbReference>
<evidence type="ECO:0000313" key="10">
    <source>
        <dbReference type="Proteomes" id="UP001628193"/>
    </source>
</evidence>
<feature type="compositionally biased region" description="Basic and acidic residues" evidence="7">
    <location>
        <begin position="421"/>
        <end position="435"/>
    </location>
</feature>
<keyword evidence="4" id="KW-0249">Electron transport</keyword>
<dbReference type="RefSeq" id="WP_420904723.1">
    <property type="nucleotide sequence ID" value="NZ_BAAFGK010000004.1"/>
</dbReference>
<keyword evidence="3" id="KW-0479">Metal-binding</keyword>
<dbReference type="InterPro" id="IPR004017">
    <property type="entry name" value="Cys_rich_dom"/>
</dbReference>
<keyword evidence="6" id="KW-0411">Iron-sulfur</keyword>
<evidence type="ECO:0000256" key="1">
    <source>
        <dbReference type="ARBA" id="ARBA00022448"/>
    </source>
</evidence>
<dbReference type="PROSITE" id="PS00198">
    <property type="entry name" value="4FE4S_FER_1"/>
    <property type="match status" value="1"/>
</dbReference>
<gene>
    <name evidence="9" type="primary">lutA_1</name>
    <name evidence="9" type="ORF">SIID45300_01331</name>
</gene>
<dbReference type="Pfam" id="PF02754">
    <property type="entry name" value="CCG"/>
    <property type="match status" value="1"/>
</dbReference>
<reference evidence="9 10" key="1">
    <citation type="submission" date="2024-05" db="EMBL/GenBank/DDBJ databases">
        <authorList>
            <consortium name="Candidatus Magnetaquicoccaceae bacterium FCR-1 genome sequencing consortium"/>
            <person name="Shimoshige H."/>
            <person name="Shimamura S."/>
            <person name="Taoka A."/>
            <person name="Kobayashi H."/>
            <person name="Maekawa T."/>
        </authorList>
    </citation>
    <scope>NUCLEOTIDE SEQUENCE [LARGE SCALE GENOMIC DNA]</scope>
    <source>
        <strain evidence="9 10">FCR-1</strain>
    </source>
</reference>
<dbReference type="PANTHER" id="PTHR43551">
    <property type="entry name" value="FUMARATE REDUCTASE IRON-SULFUR SUBUNIT"/>
    <property type="match status" value="1"/>
</dbReference>
<dbReference type="Proteomes" id="UP001628193">
    <property type="component" value="Unassembled WGS sequence"/>
</dbReference>
<keyword evidence="1" id="KW-0813">Transport</keyword>
<accession>A0ABQ0C802</accession>
<evidence type="ECO:0000256" key="5">
    <source>
        <dbReference type="ARBA" id="ARBA00023004"/>
    </source>
</evidence>
<organism evidence="9 10">
    <name type="scientific">Candidatus Magnetaquiglobus chichijimensis</name>
    <dbReference type="NCBI Taxonomy" id="3141448"/>
    <lineage>
        <taxon>Bacteria</taxon>
        <taxon>Pseudomonadati</taxon>
        <taxon>Pseudomonadota</taxon>
        <taxon>Magnetococcia</taxon>
        <taxon>Magnetococcales</taxon>
        <taxon>Candidatus Magnetaquicoccaceae</taxon>
        <taxon>Candidatus Magnetaquiglobus</taxon>
    </lineage>
</organism>
<evidence type="ECO:0000256" key="7">
    <source>
        <dbReference type="SAM" id="MobiDB-lite"/>
    </source>
</evidence>
<dbReference type="Pfam" id="PF13183">
    <property type="entry name" value="Fer4_8"/>
    <property type="match status" value="1"/>
</dbReference>
<evidence type="ECO:0000313" key="9">
    <source>
        <dbReference type="EMBL" id="GAB0057011.1"/>
    </source>
</evidence>
<dbReference type="PANTHER" id="PTHR43551:SF1">
    <property type="entry name" value="HETERODISULFIDE REDUCTASE"/>
    <property type="match status" value="1"/>
</dbReference>
<proteinExistence type="predicted"/>
<keyword evidence="10" id="KW-1185">Reference proteome</keyword>
<feature type="compositionally biased region" description="Basic and acidic residues" evidence="7">
    <location>
        <begin position="443"/>
        <end position="452"/>
    </location>
</feature>
<keyword evidence="5" id="KW-0408">Iron</keyword>
<feature type="domain" description="4Fe-4S ferredoxin-type" evidence="8">
    <location>
        <begin position="90"/>
        <end position="119"/>
    </location>
</feature>
<evidence type="ECO:0000259" key="8">
    <source>
        <dbReference type="PROSITE" id="PS51379"/>
    </source>
</evidence>
<reference evidence="9 10" key="2">
    <citation type="submission" date="2024-09" db="EMBL/GenBank/DDBJ databases">
        <title>Draft genome sequence of Candidatus Magnetaquicoccaceae bacterium FCR-1.</title>
        <authorList>
            <person name="Shimoshige H."/>
            <person name="Shimamura S."/>
            <person name="Taoka A."/>
            <person name="Kobayashi H."/>
            <person name="Maekawa T."/>
        </authorList>
    </citation>
    <scope>NUCLEOTIDE SEQUENCE [LARGE SCALE GENOMIC DNA]</scope>
    <source>
        <strain evidence="9 10">FCR-1</strain>
    </source>
</reference>
<sequence>MSATLERGLNAFRNFLNAPAASFFASCVHCGLCAESCLFYTESKDPRMAPIHKLEPMRRLWEREFTLLGRIQAILGLLPEVTDAELASWSELVFDTCTLCGRCSMVCPVGNDLVYMIRRMREGMAASGHAPADLVGATRRNLEKGSAMGVTIDTLMAQIRHQEAELGVEIPLDREGVDYMVLLSSMEIVQFPEYIGAVARIFKQAGVTWTISTQAFEATNGGIQIGVPDIARRIVMRTVEVAERLKIKTVICPECGHGFRALRWEGEDLIGRKYGFQVQHILEVLDELRAQGRLPLDKNLDDRPLTYHDPCQIVRRGGVIEAPRNLLKQVASDFREMADHGTMNWCCGGGGGVSTLERAEPWRILAFKRKKEQIETLGVHTLVTACANCRMVIEEDLDKYAMDIEVVGLTELVAEHLLPQESREGIPREGGERKLPPSYPFENHSDRQEQLP</sequence>
<evidence type="ECO:0000256" key="6">
    <source>
        <dbReference type="ARBA" id="ARBA00023014"/>
    </source>
</evidence>
<protein>
    <submittedName>
        <fullName evidence="9">Lactate utilization protein A</fullName>
    </submittedName>
</protein>
<evidence type="ECO:0000256" key="2">
    <source>
        <dbReference type="ARBA" id="ARBA00022485"/>
    </source>
</evidence>
<evidence type="ECO:0000256" key="3">
    <source>
        <dbReference type="ARBA" id="ARBA00022723"/>
    </source>
</evidence>